<accession>A0A133KKF4</accession>
<evidence type="ECO:0000313" key="3">
    <source>
        <dbReference type="Proteomes" id="UP000070092"/>
    </source>
</evidence>
<protein>
    <recommendedName>
        <fullName evidence="1">Pesticidal crystal protein Cry22Aa Ig-like domain-containing protein</fullName>
    </recommendedName>
</protein>
<evidence type="ECO:0000313" key="2">
    <source>
        <dbReference type="EMBL" id="KWZ80129.1"/>
    </source>
</evidence>
<dbReference type="Gene3D" id="2.60.40.10">
    <property type="entry name" value="Immunoglobulins"/>
    <property type="match status" value="1"/>
</dbReference>
<dbReference type="InterPro" id="IPR013783">
    <property type="entry name" value="Ig-like_fold"/>
</dbReference>
<dbReference type="EMBL" id="LRPO01000053">
    <property type="protein sequence ID" value="KWZ80129.1"/>
    <property type="molecule type" value="Genomic_DNA"/>
</dbReference>
<dbReference type="RefSeq" id="WP_003811963.1">
    <property type="nucleotide sequence ID" value="NZ_AP018132.1"/>
</dbReference>
<name>A0A133KKF4_BIFBI</name>
<organism evidence="2 3">
    <name type="scientific">Bifidobacterium bifidum</name>
    <dbReference type="NCBI Taxonomy" id="1681"/>
    <lineage>
        <taxon>Bacteria</taxon>
        <taxon>Bacillati</taxon>
        <taxon>Actinomycetota</taxon>
        <taxon>Actinomycetes</taxon>
        <taxon>Bifidobacteriales</taxon>
        <taxon>Bifidobacteriaceae</taxon>
        <taxon>Bifidobacterium</taxon>
    </lineage>
</organism>
<feature type="domain" description="Pesticidal crystal protein Cry22Aa Ig-like" evidence="1">
    <location>
        <begin position="17"/>
        <end position="68"/>
    </location>
</feature>
<reference evidence="2 3" key="1">
    <citation type="submission" date="2016-01" db="EMBL/GenBank/DDBJ databases">
        <authorList>
            <person name="Oliw E.H."/>
        </authorList>
    </citation>
    <scope>NUCLEOTIDE SEQUENCE [LARGE SCALE GENOMIC DNA]</scope>
    <source>
        <strain evidence="2 3">MJR8628B</strain>
    </source>
</reference>
<evidence type="ECO:0000259" key="1">
    <source>
        <dbReference type="Pfam" id="PF16403"/>
    </source>
</evidence>
<proteinExistence type="predicted"/>
<dbReference type="GO" id="GO:0005975">
    <property type="term" value="P:carbohydrate metabolic process"/>
    <property type="evidence" value="ECO:0007669"/>
    <property type="project" value="UniProtKB-ARBA"/>
</dbReference>
<sequence>MYQKKPVPPADTIALVLSGVDDVTVEQDSEFEPLAGVSATDDVDGDVTDAVKVSGSVDAAKPGEYVLT</sequence>
<dbReference type="Pfam" id="PF16403">
    <property type="entry name" value="Bact_surface_Ig-like"/>
    <property type="match status" value="1"/>
</dbReference>
<dbReference type="PATRIC" id="fig|1681.53.peg.1932"/>
<dbReference type="Proteomes" id="UP000070092">
    <property type="component" value="Unassembled WGS sequence"/>
</dbReference>
<gene>
    <name evidence="2" type="ORF">HMPREF3196_01984</name>
</gene>
<dbReference type="InterPro" id="IPR032179">
    <property type="entry name" value="Cry22Aa_Ig-like"/>
</dbReference>
<dbReference type="AlphaFoldDB" id="A0A133KKF4"/>
<comment type="caution">
    <text evidence="2">The sequence shown here is derived from an EMBL/GenBank/DDBJ whole genome shotgun (WGS) entry which is preliminary data.</text>
</comment>